<keyword evidence="1" id="KW-0812">Transmembrane</keyword>
<dbReference type="Proteomes" id="UP001595823">
    <property type="component" value="Unassembled WGS sequence"/>
</dbReference>
<dbReference type="RefSeq" id="WP_380622069.1">
    <property type="nucleotide sequence ID" value="NZ_JBHSDK010000018.1"/>
</dbReference>
<dbReference type="EMBL" id="JBHSDK010000018">
    <property type="protein sequence ID" value="MFC4336295.1"/>
    <property type="molecule type" value="Genomic_DNA"/>
</dbReference>
<feature type="transmembrane region" description="Helical" evidence="1">
    <location>
        <begin position="357"/>
        <end position="375"/>
    </location>
</feature>
<comment type="caution">
    <text evidence="3">The sequence shown here is derived from an EMBL/GenBank/DDBJ whole genome shotgun (WGS) entry which is preliminary data.</text>
</comment>
<feature type="transmembrane region" description="Helical" evidence="1">
    <location>
        <begin position="294"/>
        <end position="313"/>
    </location>
</feature>
<dbReference type="InterPro" id="IPR005135">
    <property type="entry name" value="Endo/exonuclease/phosphatase"/>
</dbReference>
<feature type="transmembrane region" description="Helical" evidence="1">
    <location>
        <begin position="204"/>
        <end position="225"/>
    </location>
</feature>
<sequence length="623" mass="65611">MRFELALLSYLLLELLAVFLPGLTTVVGDAGSTPAELMGAYALGTFLLPFALLLLTGRLRRKVALLRFFALGAIAARTALPFTPDGWPMAATATAGTVAALTYLALATRFIPVRAFFASVFLAVAARTTLGALWPGPDLVWRDGLVPTAVGGLLALAAIAAVIGARHHAAESHPASFFLLGPALFLSLLYFANGPFAIASTGTAPFAVALAAPTAAWAAFGVIGFKSEIRPGPWLWGGILVLGTALTTFATRVGGDGPGLPAVAFSAVGFLALAFLLGQACALPRRPNGSPSTWLLLGFLAFLLLTFAYFAAYDMGYPNGSVPFLAAAALTAAAFAVHRSSRECQPLLTPPFRKRWAVVPALAAAAGIVVAHLPAAPATTAVPDSIRLAAYNIRMGFGQDGGYAVPEQIAALRNLDADLVVLTEVDRGWMLNGGQDTLREFAAAMDMEVHWAPAADSLWGDALLSRFPVETRSRPLPESGPTGAQALEARFDWHREPVSLFATHFQPAYEEDGSWADYWQVNSLGRRVGTAVEEGRHVIVAGDLNLSPAGPTGSAWDRLTGWGLEDPLAPYRPFPTSLGDGAQIDHILASPGVSAAEADNPAVRHSDHRPIAATLTLDEKGRR</sequence>
<feature type="transmembrane region" description="Helical" evidence="1">
    <location>
        <begin position="38"/>
        <end position="56"/>
    </location>
</feature>
<keyword evidence="1" id="KW-0472">Membrane</keyword>
<keyword evidence="1" id="KW-1133">Transmembrane helix</keyword>
<feature type="transmembrane region" description="Helical" evidence="1">
    <location>
        <begin position="177"/>
        <end position="198"/>
    </location>
</feature>
<dbReference type="PANTHER" id="PTHR14859:SF1">
    <property type="entry name" value="PGAP2-INTERACTING PROTEIN"/>
    <property type="match status" value="1"/>
</dbReference>
<feature type="transmembrane region" description="Helical" evidence="1">
    <location>
        <begin position="262"/>
        <end position="282"/>
    </location>
</feature>
<evidence type="ECO:0000313" key="3">
    <source>
        <dbReference type="EMBL" id="MFC4336295.1"/>
    </source>
</evidence>
<evidence type="ECO:0000313" key="4">
    <source>
        <dbReference type="Proteomes" id="UP001595823"/>
    </source>
</evidence>
<dbReference type="SUPFAM" id="SSF56219">
    <property type="entry name" value="DNase I-like"/>
    <property type="match status" value="1"/>
</dbReference>
<evidence type="ECO:0000259" key="2">
    <source>
        <dbReference type="Pfam" id="PF03372"/>
    </source>
</evidence>
<dbReference type="InterPro" id="IPR036691">
    <property type="entry name" value="Endo/exonu/phosph_ase_sf"/>
</dbReference>
<feature type="transmembrane region" description="Helical" evidence="1">
    <location>
        <begin position="63"/>
        <end position="80"/>
    </location>
</feature>
<evidence type="ECO:0000256" key="1">
    <source>
        <dbReference type="SAM" id="Phobius"/>
    </source>
</evidence>
<accession>A0ABV8U0F2</accession>
<dbReference type="Gene3D" id="3.60.10.10">
    <property type="entry name" value="Endonuclease/exonuclease/phosphatase"/>
    <property type="match status" value="1"/>
</dbReference>
<keyword evidence="3" id="KW-0255">Endonuclease</keyword>
<feature type="transmembrane region" description="Helical" evidence="1">
    <location>
        <begin position="319"/>
        <end position="337"/>
    </location>
</feature>
<keyword evidence="4" id="KW-1185">Reference proteome</keyword>
<dbReference type="Pfam" id="PF03372">
    <property type="entry name" value="Exo_endo_phos"/>
    <property type="match status" value="1"/>
</dbReference>
<reference evidence="4" key="1">
    <citation type="journal article" date="2019" name="Int. J. Syst. Evol. Microbiol.">
        <title>The Global Catalogue of Microorganisms (GCM) 10K type strain sequencing project: providing services to taxonomists for standard genome sequencing and annotation.</title>
        <authorList>
            <consortium name="The Broad Institute Genomics Platform"/>
            <consortium name="The Broad Institute Genome Sequencing Center for Infectious Disease"/>
            <person name="Wu L."/>
            <person name="Ma J."/>
        </authorList>
    </citation>
    <scope>NUCLEOTIDE SEQUENCE [LARGE SCALE GENOMIC DNA]</scope>
    <source>
        <strain evidence="4">IBRC-M 10908</strain>
    </source>
</reference>
<feature type="transmembrane region" description="Helical" evidence="1">
    <location>
        <begin position="113"/>
        <end position="134"/>
    </location>
</feature>
<gene>
    <name evidence="3" type="ORF">ACFPET_13900</name>
</gene>
<feature type="transmembrane region" description="Helical" evidence="1">
    <location>
        <begin position="86"/>
        <end position="106"/>
    </location>
</feature>
<keyword evidence="3" id="KW-0540">Nuclease</keyword>
<keyword evidence="3" id="KW-0378">Hydrolase</keyword>
<name>A0ABV8U0F2_9ACTN</name>
<organism evidence="3 4">
    <name type="scientific">Salininema proteolyticum</name>
    <dbReference type="NCBI Taxonomy" id="1607685"/>
    <lineage>
        <taxon>Bacteria</taxon>
        <taxon>Bacillati</taxon>
        <taxon>Actinomycetota</taxon>
        <taxon>Actinomycetes</taxon>
        <taxon>Glycomycetales</taxon>
        <taxon>Glycomycetaceae</taxon>
        <taxon>Salininema</taxon>
    </lineage>
</organism>
<dbReference type="PANTHER" id="PTHR14859">
    <property type="entry name" value="CALCOFLUOR WHITE HYPERSENSITIVE PROTEIN PRECURSOR"/>
    <property type="match status" value="1"/>
</dbReference>
<feature type="transmembrane region" description="Helical" evidence="1">
    <location>
        <begin position="146"/>
        <end position="165"/>
    </location>
</feature>
<protein>
    <submittedName>
        <fullName evidence="3">Endonuclease/exonuclease/phosphatase family protein</fullName>
    </submittedName>
</protein>
<proteinExistence type="predicted"/>
<dbReference type="GO" id="GO:0004519">
    <property type="term" value="F:endonuclease activity"/>
    <property type="evidence" value="ECO:0007669"/>
    <property type="project" value="UniProtKB-KW"/>
</dbReference>
<feature type="transmembrane region" description="Helical" evidence="1">
    <location>
        <begin position="232"/>
        <end position="250"/>
    </location>
</feature>
<feature type="domain" description="Endonuclease/exonuclease/phosphatase" evidence="2">
    <location>
        <begin position="409"/>
        <end position="608"/>
    </location>
</feature>
<dbReference type="InterPro" id="IPR051916">
    <property type="entry name" value="GPI-anchor_lipid_remodeler"/>
</dbReference>